<dbReference type="OrthoDB" id="74810at2759"/>
<proteinExistence type="predicted"/>
<feature type="region of interest" description="Disordered" evidence="2">
    <location>
        <begin position="252"/>
        <end position="280"/>
    </location>
</feature>
<feature type="coiled-coil region" evidence="1">
    <location>
        <begin position="784"/>
        <end position="915"/>
    </location>
</feature>
<feature type="compositionally biased region" description="Low complexity" evidence="2">
    <location>
        <begin position="252"/>
        <end position="270"/>
    </location>
</feature>
<feature type="compositionally biased region" description="Polar residues" evidence="2">
    <location>
        <begin position="93"/>
        <end position="102"/>
    </location>
</feature>
<evidence type="ECO:0000256" key="2">
    <source>
        <dbReference type="SAM" id="MobiDB-lite"/>
    </source>
</evidence>
<evidence type="ECO:0000313" key="3">
    <source>
        <dbReference type="EMBL" id="ETV92631.1"/>
    </source>
</evidence>
<organism evidence="3">
    <name type="scientific">Aphanomyces invadans</name>
    <dbReference type="NCBI Taxonomy" id="157072"/>
    <lineage>
        <taxon>Eukaryota</taxon>
        <taxon>Sar</taxon>
        <taxon>Stramenopiles</taxon>
        <taxon>Oomycota</taxon>
        <taxon>Saprolegniomycetes</taxon>
        <taxon>Saprolegniales</taxon>
        <taxon>Verrucalvaceae</taxon>
        <taxon>Aphanomyces</taxon>
    </lineage>
</organism>
<dbReference type="VEuPathDB" id="FungiDB:H310_13082"/>
<accession>A0A024TGB1</accession>
<keyword evidence="1" id="KW-0175">Coiled coil</keyword>
<name>A0A024TGB1_9STRA</name>
<dbReference type="RefSeq" id="XP_008878669.1">
    <property type="nucleotide sequence ID" value="XM_008880447.1"/>
</dbReference>
<gene>
    <name evidence="3" type="ORF">H310_13082</name>
</gene>
<feature type="compositionally biased region" description="Polar residues" evidence="2">
    <location>
        <begin position="1034"/>
        <end position="1043"/>
    </location>
</feature>
<dbReference type="EMBL" id="KI913998">
    <property type="protein sequence ID" value="ETV92631.1"/>
    <property type="molecule type" value="Genomic_DNA"/>
</dbReference>
<feature type="region of interest" description="Disordered" evidence="2">
    <location>
        <begin position="1024"/>
        <end position="1043"/>
    </location>
</feature>
<evidence type="ECO:0000256" key="1">
    <source>
        <dbReference type="SAM" id="Coils"/>
    </source>
</evidence>
<feature type="compositionally biased region" description="Polar residues" evidence="2">
    <location>
        <begin position="190"/>
        <end position="209"/>
    </location>
</feature>
<dbReference type="STRING" id="157072.A0A024TGB1"/>
<reference evidence="3" key="1">
    <citation type="submission" date="2013-12" db="EMBL/GenBank/DDBJ databases">
        <title>The Genome Sequence of Aphanomyces invadans NJM9701.</title>
        <authorList>
            <consortium name="The Broad Institute Genomics Platform"/>
            <person name="Russ C."/>
            <person name="Tyler B."/>
            <person name="van West P."/>
            <person name="Dieguez-Uribeondo J."/>
            <person name="Young S.K."/>
            <person name="Zeng Q."/>
            <person name="Gargeya S."/>
            <person name="Fitzgerald M."/>
            <person name="Abouelleil A."/>
            <person name="Alvarado L."/>
            <person name="Chapman S.B."/>
            <person name="Gainer-Dewar J."/>
            <person name="Goldberg J."/>
            <person name="Griggs A."/>
            <person name="Gujja S."/>
            <person name="Hansen M."/>
            <person name="Howarth C."/>
            <person name="Imamovic A."/>
            <person name="Ireland A."/>
            <person name="Larimer J."/>
            <person name="McCowan C."/>
            <person name="Murphy C."/>
            <person name="Pearson M."/>
            <person name="Poon T.W."/>
            <person name="Priest M."/>
            <person name="Roberts A."/>
            <person name="Saif S."/>
            <person name="Shea T."/>
            <person name="Sykes S."/>
            <person name="Wortman J."/>
            <person name="Nusbaum C."/>
            <person name="Birren B."/>
        </authorList>
    </citation>
    <scope>NUCLEOTIDE SEQUENCE [LARGE SCALE GENOMIC DNA]</scope>
    <source>
        <strain evidence="3">NJM9701</strain>
    </source>
</reference>
<dbReference type="eggNOG" id="ENOG502SAWE">
    <property type="taxonomic scope" value="Eukaryota"/>
</dbReference>
<dbReference type="GeneID" id="20090132"/>
<feature type="coiled-coil region" evidence="1">
    <location>
        <begin position="1082"/>
        <end position="1109"/>
    </location>
</feature>
<dbReference type="AlphaFoldDB" id="A0A024TGB1"/>
<feature type="region of interest" description="Disordered" evidence="2">
    <location>
        <begin position="163"/>
        <end position="229"/>
    </location>
</feature>
<feature type="coiled-coil region" evidence="1">
    <location>
        <begin position="648"/>
        <end position="693"/>
    </location>
</feature>
<feature type="coiled-coil region" evidence="1">
    <location>
        <begin position="438"/>
        <end position="479"/>
    </location>
</feature>
<feature type="region of interest" description="Disordered" evidence="2">
    <location>
        <begin position="24"/>
        <end position="111"/>
    </location>
</feature>
<sequence length="1213" mass="135558">MEQYGRPARKPSAVPPPHVAFLYPASCKPSKHNAPSTAPSRHVGFHPTKPNDSNDLLRRPSTPTAATGMDSKQYGLPACNGDCPASHGDRSTDTPPKASSPQGDMATSRDALPNNMVAVVHKVRPSTASAVKSTRLTYMVAAKSKSHHRTDDHEVVLADPDTSIHREAVPPVKLRPRTAAPTKPPPLTAHSSCNNNDANQPHASPCTTLRTERPETSSSDMDLSSGRPDDLRYIDRLKDDIKTIHTLLAQSEASSTASAPSNAPLPSTPSVAARRHESAPLPPDVRATFARCNHLNTSDRQALDHAKRMLEQMLSDSLMTLIANTLPDDSVLECRPVEAFGGDDAGTVYLSNFLCLSRRAERLKHKCVAEKAEKACVQAQLDDVHRQLADAHDDIVLFKDELDKIRGRPTSSETWARLRSEVLRRRGSLHDATSPVDHDAVMEKNKGLAERAAALEQQCALIEAQYADLQSAHAALTRERAVAAEAQLQTTNELEREQAACAELRHTIAQNDVQLQTFAATVQSLRAQLEQGSVRLVMLESDLAAAQAQLCTARQDVKSKINEVQAAAKTQLDQAADAARQNLCQLQHAWETRLAEVEQSQQMQLHTVESLHARALTTQSEAFDAERKAWETERVAAQRQITVTVDQLQRVQDALEAEKARSHTMTNEWTARLDASSKELENAQRHVHDLDAANLQLKLAVSETKISLRHDMETTWLQQIAALEHALAQARAKLDAEREQFHLELQTERDRVKHVVDQAKSVSDELETANLCLAERKRQREIDQEAYEAREKRASDAIARLTDELREALQTKPSLSKRDWDAEIRQLHQHNDELVAKVQALSDQVQRLRQEKIELERRTSAAHDQDKAQLELAVRVLEASNVDLGHQLSIARGALADLERQLHKAKEECQLMEMAATESRLQHETRLNERLGMERRMVQKQQLDLDMATQTMMEEKQLLQQVVQCLNDRLKLQLELLAKTPHDSATMPREGWAHAQTQWQRVQEKCDDADWQLLHMKARLDEMTDAPATARLPPSTSKRPANLKQSPFSDAIAAGQRAVAVAEKLHQPDNAIESDSFAAALAKEMKTMKDTYEARLHELSAELKRVQNMRCDHTARLQHDLADEKLKHAAMVGHLEEKCAGLEKALAAHMTAMRRERDEEIDLICRSRVERDGKAKVAVLEALLECRAKACSDELQRRMTVHDEVRKPIRSKT</sequence>
<protein>
    <submittedName>
        <fullName evidence="3">Uncharacterized protein</fullName>
    </submittedName>
</protein>